<organism evidence="1 2">
    <name type="scientific">Russula earlei</name>
    <dbReference type="NCBI Taxonomy" id="71964"/>
    <lineage>
        <taxon>Eukaryota</taxon>
        <taxon>Fungi</taxon>
        <taxon>Dikarya</taxon>
        <taxon>Basidiomycota</taxon>
        <taxon>Agaricomycotina</taxon>
        <taxon>Agaricomycetes</taxon>
        <taxon>Russulales</taxon>
        <taxon>Russulaceae</taxon>
        <taxon>Russula</taxon>
    </lineage>
</organism>
<evidence type="ECO:0000313" key="1">
    <source>
        <dbReference type="EMBL" id="KAI9507310.1"/>
    </source>
</evidence>
<gene>
    <name evidence="1" type="ORF">F5148DRAFT_981586</name>
</gene>
<dbReference type="Proteomes" id="UP001207468">
    <property type="component" value="Unassembled WGS sequence"/>
</dbReference>
<evidence type="ECO:0000313" key="2">
    <source>
        <dbReference type="Proteomes" id="UP001207468"/>
    </source>
</evidence>
<reference evidence="1" key="1">
    <citation type="submission" date="2021-03" db="EMBL/GenBank/DDBJ databases">
        <title>Evolutionary priming and transition to the ectomycorrhizal habit in an iconic lineage of mushroom-forming fungi: is preadaptation a requirement?</title>
        <authorList>
            <consortium name="DOE Joint Genome Institute"/>
            <person name="Looney B.P."/>
            <person name="Miyauchi S."/>
            <person name="Morin E."/>
            <person name="Drula E."/>
            <person name="Courty P.E."/>
            <person name="Chicoki N."/>
            <person name="Fauchery L."/>
            <person name="Kohler A."/>
            <person name="Kuo A."/>
            <person name="LaButti K."/>
            <person name="Pangilinan J."/>
            <person name="Lipzen A."/>
            <person name="Riley R."/>
            <person name="Andreopoulos W."/>
            <person name="He G."/>
            <person name="Johnson J."/>
            <person name="Barry K.W."/>
            <person name="Grigoriev I.V."/>
            <person name="Nagy L."/>
            <person name="Hibbett D."/>
            <person name="Henrissat B."/>
            <person name="Matheny P.B."/>
            <person name="Labbe J."/>
            <person name="Martin A.F."/>
        </authorList>
    </citation>
    <scope>NUCLEOTIDE SEQUENCE</scope>
    <source>
        <strain evidence="1">BPL698</strain>
    </source>
</reference>
<sequence length="393" mass="43606">MLSARPKHHANSSRSLFQNPWTVAESDAAPPSDYWPVSLASLRLPAFQGFPSISIERVRASESHPHPPIKVIRPDWGHPTALSSEPNLKATWLGHASFLVEFPCVGGGLDDKPLRVLFDPIFSDCSGPLPWLGVRRRLPPPCAVAELPEFQFVVYSHNHYDHLDLPTLQKIYELRAEHVHFLVPLGEFLFFFPFRPDDRVIKGNKTWFEEAGIPSSQVTELDWWDHTTLPNLPGSAQQLKFVCTPAQHTSEIGSKCGPFDVAMLPIWRGGTLSFIARLGFRLVHAPDSLLTAFHATPAQALRMHGALRARHSLGMHFATFAGSDVEALDPIVELERAKREARIVGDWWTEGGMGVIDIGETAVVHVGEAPQKSDDDHAPHANVRSNNETPKSA</sequence>
<protein>
    <submittedName>
        <fullName evidence="1">Metallo-hydrolase/oxidoreductase</fullName>
    </submittedName>
</protein>
<accession>A0ACC0U706</accession>
<dbReference type="EMBL" id="JAGFNK010000131">
    <property type="protein sequence ID" value="KAI9507310.1"/>
    <property type="molecule type" value="Genomic_DNA"/>
</dbReference>
<keyword evidence="2" id="KW-1185">Reference proteome</keyword>
<name>A0ACC0U706_9AGAM</name>
<proteinExistence type="predicted"/>
<comment type="caution">
    <text evidence="1">The sequence shown here is derived from an EMBL/GenBank/DDBJ whole genome shotgun (WGS) entry which is preliminary data.</text>
</comment>